<reference evidence="2" key="1">
    <citation type="journal article" date="2019" name="Int. J. Syst. Evol. Microbiol.">
        <title>The Global Catalogue of Microorganisms (GCM) 10K type strain sequencing project: providing services to taxonomists for standard genome sequencing and annotation.</title>
        <authorList>
            <consortium name="The Broad Institute Genomics Platform"/>
            <consortium name="The Broad Institute Genome Sequencing Center for Infectious Disease"/>
            <person name="Wu L."/>
            <person name="Ma J."/>
        </authorList>
    </citation>
    <scope>NUCLEOTIDE SEQUENCE [LARGE SCALE GENOMIC DNA]</scope>
    <source>
        <strain evidence="2">JCM 3272</strain>
    </source>
</reference>
<evidence type="ECO:0000313" key="1">
    <source>
        <dbReference type="EMBL" id="GAA2368289.1"/>
    </source>
</evidence>
<dbReference type="Gene3D" id="1.10.4080.10">
    <property type="entry name" value="ADP-ribosylation/Crystallin J1"/>
    <property type="match status" value="1"/>
</dbReference>
<sequence length="292" mass="30017">MNLRAAADSLTGLSVGDALGAPFEMRPRMGDEAAFVPPPTPWRWTDDTEMACALLQVAQRSGRVDQDELARAFALHCSDDRGYGRGARTLLASVREGVPWRAAAGALFAGRGSAGNGAAMRVAPLGALFGADPDAAAREAVLSAEVTHRHPEGVAGAVAVALAAAFAASRGTAAGSGLLRSVLNQLPPSDVRDGIARAARTDPGTDPGEAGAELGNGSHALAQDTVPFALWVAAAHFEDYPAAIEACVRAGGDVDSMCAIVGGIVAVNVGEAGIPRDWIDAREPLPEWFHKP</sequence>
<dbReference type="InterPro" id="IPR005502">
    <property type="entry name" value="Ribosyl_crysJ1"/>
</dbReference>
<dbReference type="PANTHER" id="PTHR16222">
    <property type="entry name" value="ADP-RIBOSYLGLYCOHYDROLASE"/>
    <property type="match status" value="1"/>
</dbReference>
<dbReference type="EMBL" id="BAAARV010000067">
    <property type="protein sequence ID" value="GAA2368289.1"/>
    <property type="molecule type" value="Genomic_DNA"/>
</dbReference>
<keyword evidence="2" id="KW-1185">Reference proteome</keyword>
<dbReference type="PANTHER" id="PTHR16222:SF12">
    <property type="entry name" value="ADP-RIBOSYLGLYCOHYDROLASE-RELATED"/>
    <property type="match status" value="1"/>
</dbReference>
<dbReference type="Pfam" id="PF03747">
    <property type="entry name" value="ADP_ribosyl_GH"/>
    <property type="match status" value="1"/>
</dbReference>
<comment type="caution">
    <text evidence="1">The sequence shown here is derived from an EMBL/GenBank/DDBJ whole genome shotgun (WGS) entry which is preliminary data.</text>
</comment>
<dbReference type="Proteomes" id="UP001501444">
    <property type="component" value="Unassembled WGS sequence"/>
</dbReference>
<accession>A0ABP5U2Y8</accession>
<organism evidence="1 2">
    <name type="scientific">Dactylosporangium salmoneum</name>
    <dbReference type="NCBI Taxonomy" id="53361"/>
    <lineage>
        <taxon>Bacteria</taxon>
        <taxon>Bacillati</taxon>
        <taxon>Actinomycetota</taxon>
        <taxon>Actinomycetes</taxon>
        <taxon>Micromonosporales</taxon>
        <taxon>Micromonosporaceae</taxon>
        <taxon>Dactylosporangium</taxon>
    </lineage>
</organism>
<name>A0ABP5U2Y8_9ACTN</name>
<dbReference type="RefSeq" id="WP_344616691.1">
    <property type="nucleotide sequence ID" value="NZ_BAAARV010000067.1"/>
</dbReference>
<evidence type="ECO:0000313" key="2">
    <source>
        <dbReference type="Proteomes" id="UP001501444"/>
    </source>
</evidence>
<dbReference type="InterPro" id="IPR050792">
    <property type="entry name" value="ADP-ribosylglycohydrolase"/>
</dbReference>
<dbReference type="SUPFAM" id="SSF101478">
    <property type="entry name" value="ADP-ribosylglycohydrolase"/>
    <property type="match status" value="1"/>
</dbReference>
<proteinExistence type="predicted"/>
<gene>
    <name evidence="1" type="ORF">GCM10010170_068160</name>
</gene>
<dbReference type="InterPro" id="IPR036705">
    <property type="entry name" value="Ribosyl_crysJ1_sf"/>
</dbReference>
<protein>
    <submittedName>
        <fullName evidence="1">ADP-ribosylglycohydrolase family protein</fullName>
    </submittedName>
</protein>